<keyword evidence="8" id="KW-0285">Flavoprotein</keyword>
<dbReference type="InterPro" id="IPR005720">
    <property type="entry name" value="Dihydroorotate_DH_cat"/>
</dbReference>
<reference evidence="16 17" key="1">
    <citation type="submission" date="2019-11" db="EMBL/GenBank/DDBJ databases">
        <authorList>
            <person name="Dong K."/>
        </authorList>
    </citation>
    <scope>NUCLEOTIDE SEQUENCE [LARGE SCALE GENOMIC DNA]</scope>
    <source>
        <strain evidence="16 17">NBRC 111993</strain>
    </source>
</reference>
<gene>
    <name evidence="16" type="ORF">GL286_05705</name>
</gene>
<proteinExistence type="inferred from homology"/>
<dbReference type="OrthoDB" id="9802377at2"/>
<keyword evidence="17" id="KW-1185">Reference proteome</keyword>
<dbReference type="EC" id="1.3.5.2" evidence="6 14"/>
<evidence type="ECO:0000256" key="13">
    <source>
        <dbReference type="ARBA" id="ARBA00048639"/>
    </source>
</evidence>
<comment type="function">
    <text evidence="2">Catalyzes the conversion of dihydroorotate to orotate with quinone as electron acceptor.</text>
</comment>
<dbReference type="SUPFAM" id="SSF51395">
    <property type="entry name" value="FMN-linked oxidoreductases"/>
    <property type="match status" value="1"/>
</dbReference>
<keyword evidence="12" id="KW-0472">Membrane</keyword>
<evidence type="ECO:0000259" key="15">
    <source>
        <dbReference type="Pfam" id="PF01180"/>
    </source>
</evidence>
<comment type="similarity">
    <text evidence="5">Belongs to the dihydroorotate dehydrogenase family. Type 2 subfamily.</text>
</comment>
<evidence type="ECO:0000256" key="8">
    <source>
        <dbReference type="ARBA" id="ARBA00022630"/>
    </source>
</evidence>
<dbReference type="CDD" id="cd04738">
    <property type="entry name" value="DHOD_2_like"/>
    <property type="match status" value="1"/>
</dbReference>
<dbReference type="Proteomes" id="UP000478183">
    <property type="component" value="Unassembled WGS sequence"/>
</dbReference>
<evidence type="ECO:0000256" key="11">
    <source>
        <dbReference type="ARBA" id="ARBA00023002"/>
    </source>
</evidence>
<evidence type="ECO:0000256" key="10">
    <source>
        <dbReference type="ARBA" id="ARBA00022975"/>
    </source>
</evidence>
<feature type="domain" description="Dihydroorotate dehydrogenase catalytic" evidence="15">
    <location>
        <begin position="45"/>
        <end position="337"/>
    </location>
</feature>
<dbReference type="PANTHER" id="PTHR48109:SF4">
    <property type="entry name" value="DIHYDROOROTATE DEHYDROGENASE (QUINONE), MITOCHONDRIAL"/>
    <property type="match status" value="1"/>
</dbReference>
<keyword evidence="11 16" id="KW-0560">Oxidoreductase</keyword>
<dbReference type="NCBIfam" id="NF003645">
    <property type="entry name" value="PRK05286.1-2"/>
    <property type="match status" value="1"/>
</dbReference>
<keyword evidence="10" id="KW-0665">Pyrimidine biosynthesis</keyword>
<comment type="catalytic activity">
    <reaction evidence="13">
        <text>(S)-dihydroorotate + a quinone = orotate + a quinol</text>
        <dbReference type="Rhea" id="RHEA:30187"/>
        <dbReference type="ChEBI" id="CHEBI:24646"/>
        <dbReference type="ChEBI" id="CHEBI:30839"/>
        <dbReference type="ChEBI" id="CHEBI:30864"/>
        <dbReference type="ChEBI" id="CHEBI:132124"/>
        <dbReference type="EC" id="1.3.5.2"/>
    </reaction>
</comment>
<sequence>MNFIERFGLSALHLLDPERSHDLSIMALEYGLAPLPGKPATSERLKVKLAGLDLPNPVGLAAGLDKNARALPALMKAGFGFVEVGAATPRPQPGNPKPRLFRLTEDRAIINRFGFNNEGAERIGARLSRRPNAYPKGIPVGLNIGANKDSQDKSADFASVVRIAGGSADFLTVNVSSPNTEKLRDLQGPQALAALLDGVIEARDMLPNRPPVFVKIAPDLDDAGIADIAAVSIAAPVDGIIATNTTLTRNGIGPTYAGEAGGLSGAPLTKLSTHVLAKLSHLVSGRLPIIGVGGISSTEDAWQKLRAGASAVQIYSALIYQGFSLADQITHELDDRLAREKISIAELTGSGINDWI</sequence>
<evidence type="ECO:0000256" key="4">
    <source>
        <dbReference type="ARBA" id="ARBA00005161"/>
    </source>
</evidence>
<dbReference type="GO" id="GO:0016020">
    <property type="term" value="C:membrane"/>
    <property type="evidence" value="ECO:0007669"/>
    <property type="project" value="UniProtKB-SubCell"/>
</dbReference>
<dbReference type="RefSeq" id="WP_155094603.1">
    <property type="nucleotide sequence ID" value="NZ_WMIE01000002.1"/>
</dbReference>
<dbReference type="GO" id="GO:0044205">
    <property type="term" value="P:'de novo' UMP biosynthetic process"/>
    <property type="evidence" value="ECO:0007669"/>
    <property type="project" value="UniProtKB-UniPathway"/>
</dbReference>
<organism evidence="16 17">
    <name type="scientific">Paracoccus aestuariivivens</name>
    <dbReference type="NCBI Taxonomy" id="1820333"/>
    <lineage>
        <taxon>Bacteria</taxon>
        <taxon>Pseudomonadati</taxon>
        <taxon>Pseudomonadota</taxon>
        <taxon>Alphaproteobacteria</taxon>
        <taxon>Rhodobacterales</taxon>
        <taxon>Paracoccaceae</taxon>
        <taxon>Paracoccus</taxon>
    </lineage>
</organism>
<evidence type="ECO:0000256" key="2">
    <source>
        <dbReference type="ARBA" id="ARBA00003125"/>
    </source>
</evidence>
<evidence type="ECO:0000313" key="17">
    <source>
        <dbReference type="Proteomes" id="UP000478183"/>
    </source>
</evidence>
<dbReference type="UniPathway" id="UPA00070">
    <property type="reaction ID" value="UER00946"/>
</dbReference>
<evidence type="ECO:0000256" key="12">
    <source>
        <dbReference type="ARBA" id="ARBA00023136"/>
    </source>
</evidence>
<comment type="pathway">
    <text evidence="4">Pyrimidine metabolism; UMP biosynthesis via de novo pathway; orotate from (S)-dihydroorotate (quinone route): step 1/1.</text>
</comment>
<dbReference type="InterPro" id="IPR050074">
    <property type="entry name" value="DHO_dehydrogenase"/>
</dbReference>
<evidence type="ECO:0000256" key="9">
    <source>
        <dbReference type="ARBA" id="ARBA00022643"/>
    </source>
</evidence>
<dbReference type="PROSITE" id="PS00911">
    <property type="entry name" value="DHODEHASE_1"/>
    <property type="match status" value="1"/>
</dbReference>
<dbReference type="EMBL" id="WMIE01000002">
    <property type="protein sequence ID" value="MTH77215.1"/>
    <property type="molecule type" value="Genomic_DNA"/>
</dbReference>
<name>A0A6L6J7P8_9RHOB</name>
<evidence type="ECO:0000256" key="3">
    <source>
        <dbReference type="ARBA" id="ARBA00004370"/>
    </source>
</evidence>
<dbReference type="NCBIfam" id="TIGR01036">
    <property type="entry name" value="pyrD_sub2"/>
    <property type="match status" value="1"/>
</dbReference>
<dbReference type="PANTHER" id="PTHR48109">
    <property type="entry name" value="DIHYDROOROTATE DEHYDROGENASE (QUINONE), MITOCHONDRIAL-RELATED"/>
    <property type="match status" value="1"/>
</dbReference>
<comment type="subcellular location">
    <subcellularLocation>
        <location evidence="3">Membrane</location>
    </subcellularLocation>
</comment>
<dbReference type="AlphaFoldDB" id="A0A6L6J7P8"/>
<evidence type="ECO:0000313" key="16">
    <source>
        <dbReference type="EMBL" id="MTH77215.1"/>
    </source>
</evidence>
<evidence type="ECO:0000256" key="6">
    <source>
        <dbReference type="ARBA" id="ARBA00012791"/>
    </source>
</evidence>
<dbReference type="GO" id="GO:0005737">
    <property type="term" value="C:cytoplasm"/>
    <property type="evidence" value="ECO:0007669"/>
    <property type="project" value="InterPro"/>
</dbReference>
<dbReference type="InterPro" id="IPR013785">
    <property type="entry name" value="Aldolase_TIM"/>
</dbReference>
<dbReference type="Pfam" id="PF01180">
    <property type="entry name" value="DHO_dh"/>
    <property type="match status" value="1"/>
</dbReference>
<evidence type="ECO:0000256" key="5">
    <source>
        <dbReference type="ARBA" id="ARBA00005359"/>
    </source>
</evidence>
<evidence type="ECO:0000256" key="7">
    <source>
        <dbReference type="ARBA" id="ARBA00018366"/>
    </source>
</evidence>
<protein>
    <recommendedName>
        <fullName evidence="7 14">Dihydroorotate dehydrogenase (quinone)</fullName>
        <ecNumber evidence="6 14">1.3.5.2</ecNumber>
    </recommendedName>
</protein>
<dbReference type="PROSITE" id="PS00912">
    <property type="entry name" value="DHODEHASE_2"/>
    <property type="match status" value="1"/>
</dbReference>
<dbReference type="NCBIfam" id="NF003652">
    <property type="entry name" value="PRK05286.2-5"/>
    <property type="match status" value="1"/>
</dbReference>
<comment type="cofactor">
    <cofactor evidence="1">
        <name>FMN</name>
        <dbReference type="ChEBI" id="CHEBI:58210"/>
    </cofactor>
</comment>
<dbReference type="GO" id="GO:0006207">
    <property type="term" value="P:'de novo' pyrimidine nucleobase biosynthetic process"/>
    <property type="evidence" value="ECO:0007669"/>
    <property type="project" value="UniProtKB-UniRule"/>
</dbReference>
<dbReference type="GO" id="GO:0106430">
    <property type="term" value="F:dihydroorotate dehydrogenase (quinone) activity"/>
    <property type="evidence" value="ECO:0007669"/>
    <property type="project" value="UniProtKB-EC"/>
</dbReference>
<keyword evidence="9" id="KW-0288">FMN</keyword>
<evidence type="ECO:0000256" key="1">
    <source>
        <dbReference type="ARBA" id="ARBA00001917"/>
    </source>
</evidence>
<dbReference type="InterPro" id="IPR001295">
    <property type="entry name" value="Dihydroorotate_DH_CS"/>
</dbReference>
<comment type="caution">
    <text evidence="16">The sequence shown here is derived from an EMBL/GenBank/DDBJ whole genome shotgun (WGS) entry which is preliminary data.</text>
</comment>
<dbReference type="InterPro" id="IPR005719">
    <property type="entry name" value="Dihydroorotate_DH_2"/>
</dbReference>
<accession>A0A6L6J7P8</accession>
<dbReference type="Gene3D" id="3.20.20.70">
    <property type="entry name" value="Aldolase class I"/>
    <property type="match status" value="1"/>
</dbReference>
<evidence type="ECO:0000256" key="14">
    <source>
        <dbReference type="NCBIfam" id="TIGR01036"/>
    </source>
</evidence>